<gene>
    <name evidence="5" type="ORF">BABINDRAFT_158815</name>
</gene>
<evidence type="ECO:0000256" key="2">
    <source>
        <dbReference type="ARBA" id="ARBA00022857"/>
    </source>
</evidence>
<dbReference type="GO" id="GO:0006654">
    <property type="term" value="P:phosphatidic acid biosynthetic process"/>
    <property type="evidence" value="ECO:0007669"/>
    <property type="project" value="TreeGrafter"/>
</dbReference>
<organism evidence="5 6">
    <name type="scientific">Babjeviella inositovora NRRL Y-12698</name>
    <dbReference type="NCBI Taxonomy" id="984486"/>
    <lineage>
        <taxon>Eukaryota</taxon>
        <taxon>Fungi</taxon>
        <taxon>Dikarya</taxon>
        <taxon>Ascomycota</taxon>
        <taxon>Saccharomycotina</taxon>
        <taxon>Pichiomycetes</taxon>
        <taxon>Serinales incertae sedis</taxon>
        <taxon>Babjeviella</taxon>
    </lineage>
</organism>
<keyword evidence="4" id="KW-1133">Transmembrane helix</keyword>
<dbReference type="AlphaFoldDB" id="A0A1E3QXA7"/>
<evidence type="ECO:0000256" key="3">
    <source>
        <dbReference type="ARBA" id="ARBA00023002"/>
    </source>
</evidence>
<reference evidence="6" key="1">
    <citation type="submission" date="2016-05" db="EMBL/GenBank/DDBJ databases">
        <title>Comparative genomics of biotechnologically important yeasts.</title>
        <authorList>
            <consortium name="DOE Joint Genome Institute"/>
            <person name="Riley R."/>
            <person name="Haridas S."/>
            <person name="Wolfe K.H."/>
            <person name="Lopes M.R."/>
            <person name="Hittinger C.T."/>
            <person name="Goker M."/>
            <person name="Salamov A."/>
            <person name="Wisecaver J."/>
            <person name="Long T.M."/>
            <person name="Aerts A.L."/>
            <person name="Barry K."/>
            <person name="Choi C."/>
            <person name="Clum A."/>
            <person name="Coughlan A.Y."/>
            <person name="Deshpande S."/>
            <person name="Douglass A.P."/>
            <person name="Hanson S.J."/>
            <person name="Klenk H.-P."/>
            <person name="Labutti K."/>
            <person name="Lapidus A."/>
            <person name="Lindquist E."/>
            <person name="Lipzen A."/>
            <person name="Meier-Kolthoff J.P."/>
            <person name="Ohm R.A."/>
            <person name="Otillar R.P."/>
            <person name="Pangilinan J."/>
            <person name="Peng Y."/>
            <person name="Rokas A."/>
            <person name="Rosa C.A."/>
            <person name="Scheuner C."/>
            <person name="Sibirny A.A."/>
            <person name="Slot J.C."/>
            <person name="Stielow J.B."/>
            <person name="Sun H."/>
            <person name="Kurtzman C.P."/>
            <person name="Blackwell M."/>
            <person name="Grigoriev I.V."/>
            <person name="Jeffries T.W."/>
        </authorList>
    </citation>
    <scope>NUCLEOTIDE SEQUENCE [LARGE SCALE GENOMIC DNA]</scope>
    <source>
        <strain evidence="6">NRRL Y-12698</strain>
    </source>
</reference>
<dbReference type="GO" id="GO:0000140">
    <property type="term" value="F:acylglycerone-phosphate reductase (NADP+) activity"/>
    <property type="evidence" value="ECO:0007669"/>
    <property type="project" value="TreeGrafter"/>
</dbReference>
<keyword evidence="4" id="KW-0472">Membrane</keyword>
<dbReference type="EMBL" id="KV454426">
    <property type="protein sequence ID" value="ODQ82164.1"/>
    <property type="molecule type" value="Genomic_DNA"/>
</dbReference>
<evidence type="ECO:0000256" key="4">
    <source>
        <dbReference type="SAM" id="Phobius"/>
    </source>
</evidence>
<dbReference type="SUPFAM" id="SSF51735">
    <property type="entry name" value="NAD(P)-binding Rossmann-fold domains"/>
    <property type="match status" value="1"/>
</dbReference>
<name>A0A1E3QXA7_9ASCO</name>
<dbReference type="Gene3D" id="3.40.50.720">
    <property type="entry name" value="NAD(P)-binding Rossmann-like Domain"/>
    <property type="match status" value="1"/>
</dbReference>
<keyword evidence="2" id="KW-0521">NADP</keyword>
<feature type="transmembrane region" description="Helical" evidence="4">
    <location>
        <begin position="7"/>
        <end position="30"/>
    </location>
</feature>
<evidence type="ECO:0000313" key="5">
    <source>
        <dbReference type="EMBL" id="ODQ82164.1"/>
    </source>
</evidence>
<accession>A0A1E3QXA7</accession>
<dbReference type="PROSITE" id="PS00061">
    <property type="entry name" value="ADH_SHORT"/>
    <property type="match status" value="1"/>
</dbReference>
<sequence>MTRELSLLLIEAKGIIVFTGSIASTMPFLWGPIYGATKAAIHQFAAVLHLEMKPFGARVLNVVTGGVKTNIADTIPFPETSVYTCPELDVSIVERRQIAIKNYPMLAETYTKKVVDDIDSNSNRLNVYRGTMATIFPTLVTIILQCIVERMVSVKFKLLPL</sequence>
<dbReference type="PANTHER" id="PTHR44169:SF6">
    <property type="entry name" value="NADPH-DEPENDENT 1-ACYLDIHYDROXYACETONE PHOSPHATE REDUCTASE"/>
    <property type="match status" value="1"/>
</dbReference>
<keyword evidence="3" id="KW-0560">Oxidoreductase</keyword>
<dbReference type="InterPro" id="IPR020904">
    <property type="entry name" value="Sc_DH/Rdtase_CS"/>
</dbReference>
<proteinExistence type="inferred from homology"/>
<dbReference type="PRINTS" id="PR00081">
    <property type="entry name" value="GDHRDH"/>
</dbReference>
<evidence type="ECO:0008006" key="7">
    <source>
        <dbReference type="Google" id="ProtNLM"/>
    </source>
</evidence>
<evidence type="ECO:0000313" key="6">
    <source>
        <dbReference type="Proteomes" id="UP000094336"/>
    </source>
</evidence>
<dbReference type="GO" id="GO:0004806">
    <property type="term" value="F:triacylglycerol lipase activity"/>
    <property type="evidence" value="ECO:0007669"/>
    <property type="project" value="TreeGrafter"/>
</dbReference>
<keyword evidence="4" id="KW-0812">Transmembrane</keyword>
<dbReference type="InterPro" id="IPR002347">
    <property type="entry name" value="SDR_fam"/>
</dbReference>
<dbReference type="OrthoDB" id="2102561at2759"/>
<dbReference type="Proteomes" id="UP000094336">
    <property type="component" value="Unassembled WGS sequence"/>
</dbReference>
<evidence type="ECO:0000256" key="1">
    <source>
        <dbReference type="ARBA" id="ARBA00006484"/>
    </source>
</evidence>
<comment type="similarity">
    <text evidence="1">Belongs to the short-chain dehydrogenases/reductases (SDR) family.</text>
</comment>
<protein>
    <recommendedName>
        <fullName evidence="7">Ketoreductase (KR) domain-containing protein</fullName>
    </recommendedName>
</protein>
<keyword evidence="6" id="KW-1185">Reference proteome</keyword>
<dbReference type="PANTHER" id="PTHR44169">
    <property type="entry name" value="NADPH-DEPENDENT 1-ACYLDIHYDROXYACETONE PHOSPHATE REDUCTASE"/>
    <property type="match status" value="1"/>
</dbReference>
<dbReference type="STRING" id="984486.A0A1E3QXA7"/>
<dbReference type="Pfam" id="PF00106">
    <property type="entry name" value="adh_short"/>
    <property type="match status" value="1"/>
</dbReference>
<dbReference type="GeneID" id="30145152"/>
<dbReference type="GO" id="GO:0019433">
    <property type="term" value="P:triglyceride catabolic process"/>
    <property type="evidence" value="ECO:0007669"/>
    <property type="project" value="TreeGrafter"/>
</dbReference>
<dbReference type="GO" id="GO:0005811">
    <property type="term" value="C:lipid droplet"/>
    <property type="evidence" value="ECO:0007669"/>
    <property type="project" value="TreeGrafter"/>
</dbReference>
<dbReference type="GO" id="GO:0005783">
    <property type="term" value="C:endoplasmic reticulum"/>
    <property type="evidence" value="ECO:0007669"/>
    <property type="project" value="TreeGrafter"/>
</dbReference>
<feature type="transmembrane region" description="Helical" evidence="4">
    <location>
        <begin position="127"/>
        <end position="148"/>
    </location>
</feature>
<dbReference type="RefSeq" id="XP_018987492.1">
    <property type="nucleotide sequence ID" value="XM_019127299.1"/>
</dbReference>
<dbReference type="InterPro" id="IPR036291">
    <property type="entry name" value="NAD(P)-bd_dom_sf"/>
</dbReference>